<keyword evidence="3" id="KW-0496">Mitochondrion</keyword>
<dbReference type="Gene3D" id="1.10.287.3510">
    <property type="match status" value="1"/>
</dbReference>
<protein>
    <submittedName>
        <fullName evidence="3">NADH dehydrogenase subunit 4L</fullName>
    </submittedName>
</protein>
<evidence type="ECO:0000256" key="1">
    <source>
        <dbReference type="SAM" id="Phobius"/>
    </source>
</evidence>
<name>A0A0R5QQA3_9NEOP</name>
<evidence type="ECO:0000313" key="3">
    <source>
        <dbReference type="EMBL" id="AIV00475.1"/>
    </source>
</evidence>
<keyword evidence="1" id="KW-0472">Membrane</keyword>
<evidence type="ECO:0000256" key="2">
    <source>
        <dbReference type="SAM" id="SignalP"/>
    </source>
</evidence>
<keyword evidence="1" id="KW-1133">Transmembrane helix</keyword>
<keyword evidence="1" id="KW-0812">Transmembrane</keyword>
<feature type="transmembrane region" description="Helical" evidence="1">
    <location>
        <begin position="56"/>
        <end position="78"/>
    </location>
</feature>
<keyword evidence="2" id="KW-0732">Signal</keyword>
<dbReference type="EMBL" id="KF933037">
    <property type="protein sequence ID" value="AIV00475.1"/>
    <property type="molecule type" value="Genomic_DNA"/>
</dbReference>
<reference evidence="3" key="1">
    <citation type="journal article" date="2015" name="Sci. Rep.">
        <title>Fragmented mitochondrial genomes in two suborders of parasitic lice of eutherian mammals (Anoplura and Rhynchophthirina, Insecta).</title>
        <authorList>
            <person name="Shao R."/>
            <person name="Barker S.C."/>
            <person name="Li H."/>
            <person name="Song S."/>
            <person name="Poudel S."/>
            <person name="Su Y."/>
        </authorList>
    </citation>
    <scope>NUCLEOTIDE SEQUENCE</scope>
    <source>
        <strain evidence="3">B1567</strain>
    </source>
</reference>
<dbReference type="AlphaFoldDB" id="A0A0R5QQA3"/>
<accession>A0A0R5QQA3</accession>
<gene>
    <name evidence="3" type="primary">nad4L</name>
</gene>
<sequence>MASTLMVSLFTVLTLTKVLLARSPVSCLVGLEMMSVISFLLMNSSGIFFMSQATSLILIITFVVCEGVLGLSLISPFMKSTSSFMTLASVKLF</sequence>
<geneLocation type="mitochondrion" evidence="3"/>
<feature type="chain" id="PRO_5006587598" evidence="2">
    <location>
        <begin position="22"/>
        <end position="93"/>
    </location>
</feature>
<feature type="signal peptide" evidence="2">
    <location>
        <begin position="1"/>
        <end position="21"/>
    </location>
</feature>
<feature type="transmembrane region" description="Helical" evidence="1">
    <location>
        <begin position="30"/>
        <end position="49"/>
    </location>
</feature>
<organism evidence="3">
    <name type="scientific">Haematomyzus elephantis</name>
    <name type="common">elephant louse</name>
    <dbReference type="NCBI Taxonomy" id="160133"/>
    <lineage>
        <taxon>Eukaryota</taxon>
        <taxon>Metazoa</taxon>
        <taxon>Ecdysozoa</taxon>
        <taxon>Arthropoda</taxon>
        <taxon>Hexapoda</taxon>
        <taxon>Insecta</taxon>
        <taxon>Pterygota</taxon>
        <taxon>Neoptera</taxon>
        <taxon>Paraneoptera</taxon>
        <taxon>Psocodea</taxon>
        <taxon>Troctomorpha</taxon>
        <taxon>Phthiraptera</taxon>
        <taxon>Rhynchophthirina</taxon>
        <taxon>Haematomyzidae</taxon>
        <taxon>Haematomyzus</taxon>
    </lineage>
</organism>
<proteinExistence type="predicted"/>